<keyword evidence="1" id="KW-0732">Signal</keyword>
<evidence type="ECO:0000313" key="2">
    <source>
        <dbReference type="EnsemblMetazoa" id="XP_800179"/>
    </source>
</evidence>
<evidence type="ECO:0000313" key="3">
    <source>
        <dbReference type="Proteomes" id="UP000007110"/>
    </source>
</evidence>
<dbReference type="EnsemblMetazoa" id="XM_795086">
    <property type="protein sequence ID" value="XP_800179"/>
    <property type="gene ID" value="LOC582423"/>
</dbReference>
<dbReference type="OrthoDB" id="10329677at2759"/>
<dbReference type="GeneID" id="582423"/>
<dbReference type="RefSeq" id="XP_800179.1">
    <property type="nucleotide sequence ID" value="XM_795086.5"/>
</dbReference>
<dbReference type="Proteomes" id="UP000007110">
    <property type="component" value="Unassembled WGS sequence"/>
</dbReference>
<name>A0A7M7THI8_STRPU</name>
<proteinExistence type="predicted"/>
<organism evidence="2 3">
    <name type="scientific">Strongylocentrotus purpuratus</name>
    <name type="common">Purple sea urchin</name>
    <dbReference type="NCBI Taxonomy" id="7668"/>
    <lineage>
        <taxon>Eukaryota</taxon>
        <taxon>Metazoa</taxon>
        <taxon>Echinodermata</taxon>
        <taxon>Eleutherozoa</taxon>
        <taxon>Echinozoa</taxon>
        <taxon>Echinoidea</taxon>
        <taxon>Euechinoidea</taxon>
        <taxon>Echinacea</taxon>
        <taxon>Camarodonta</taxon>
        <taxon>Echinidea</taxon>
        <taxon>Strongylocentrotidae</taxon>
        <taxon>Strongylocentrotus</taxon>
    </lineage>
</organism>
<feature type="chain" id="PRO_5029753765" evidence="1">
    <location>
        <begin position="31"/>
        <end position="131"/>
    </location>
</feature>
<dbReference type="AlphaFoldDB" id="A0A7M7THI8"/>
<dbReference type="OMA" id="VHHRFSG"/>
<feature type="signal peptide" evidence="1">
    <location>
        <begin position="1"/>
        <end position="30"/>
    </location>
</feature>
<sequence length="131" mass="14742">MKQIITSLVSISAALLLFVLISEYTPRCNGQVHHRFSGWRPGGKKRSDAAEVNSNKITIERPQLPICQTTEERQLLEGDSDILGDLRRAANRMRLLQLFNLSKTRLNDLNDATSNEVDERPVYGDYLGTGL</sequence>
<dbReference type="KEGG" id="spu:582423"/>
<protein>
    <submittedName>
        <fullName evidence="2">Uncharacterized protein</fullName>
    </submittedName>
</protein>
<reference evidence="2" key="2">
    <citation type="submission" date="2021-01" db="UniProtKB">
        <authorList>
            <consortium name="EnsemblMetazoa"/>
        </authorList>
    </citation>
    <scope>IDENTIFICATION</scope>
</reference>
<reference evidence="3" key="1">
    <citation type="submission" date="2015-02" db="EMBL/GenBank/DDBJ databases">
        <title>Genome sequencing for Strongylocentrotus purpuratus.</title>
        <authorList>
            <person name="Murali S."/>
            <person name="Liu Y."/>
            <person name="Vee V."/>
            <person name="English A."/>
            <person name="Wang M."/>
            <person name="Skinner E."/>
            <person name="Han Y."/>
            <person name="Muzny D.M."/>
            <person name="Worley K.C."/>
            <person name="Gibbs R.A."/>
        </authorList>
    </citation>
    <scope>NUCLEOTIDE SEQUENCE</scope>
</reference>
<evidence type="ECO:0000256" key="1">
    <source>
        <dbReference type="SAM" id="SignalP"/>
    </source>
</evidence>
<dbReference type="InParanoid" id="A0A7M7THI8"/>
<keyword evidence="3" id="KW-1185">Reference proteome</keyword>
<accession>A0A7M7THI8</accession>